<accession>A0ABQ8TK89</accession>
<comment type="caution">
    <text evidence="1">The sequence shown here is derived from an EMBL/GenBank/DDBJ whole genome shotgun (WGS) entry which is preliminary data.</text>
</comment>
<evidence type="ECO:0000313" key="2">
    <source>
        <dbReference type="Proteomes" id="UP001148838"/>
    </source>
</evidence>
<protein>
    <recommendedName>
        <fullName evidence="3">Reverse transcriptase domain-containing protein</fullName>
    </recommendedName>
</protein>
<dbReference type="PANTHER" id="PTHR47027:SF25">
    <property type="entry name" value="REVERSE TRANSCRIPTASE DOMAIN-CONTAINING PROTEIN"/>
    <property type="match status" value="1"/>
</dbReference>
<proteinExistence type="predicted"/>
<keyword evidence="2" id="KW-1185">Reference proteome</keyword>
<sequence>MRRVIVKRKRGIQWDINNRLEDLDFADICLLVQRFRYMEAKVEKLQEEVVNVGLKINSSKTKQMRANCNNKNKVTVDDTDIGVDTFLYLGSVVTKTGGAEEDVKRCIRLANGAFVQL</sequence>
<evidence type="ECO:0008006" key="3">
    <source>
        <dbReference type="Google" id="ProtNLM"/>
    </source>
</evidence>
<organism evidence="1 2">
    <name type="scientific">Periplaneta americana</name>
    <name type="common">American cockroach</name>
    <name type="synonym">Blatta americana</name>
    <dbReference type="NCBI Taxonomy" id="6978"/>
    <lineage>
        <taxon>Eukaryota</taxon>
        <taxon>Metazoa</taxon>
        <taxon>Ecdysozoa</taxon>
        <taxon>Arthropoda</taxon>
        <taxon>Hexapoda</taxon>
        <taxon>Insecta</taxon>
        <taxon>Pterygota</taxon>
        <taxon>Neoptera</taxon>
        <taxon>Polyneoptera</taxon>
        <taxon>Dictyoptera</taxon>
        <taxon>Blattodea</taxon>
        <taxon>Blattoidea</taxon>
        <taxon>Blattidae</taxon>
        <taxon>Blattinae</taxon>
        <taxon>Periplaneta</taxon>
    </lineage>
</organism>
<dbReference type="PANTHER" id="PTHR47027">
    <property type="entry name" value="REVERSE TRANSCRIPTASE DOMAIN-CONTAINING PROTEIN"/>
    <property type="match status" value="1"/>
</dbReference>
<evidence type="ECO:0000313" key="1">
    <source>
        <dbReference type="EMBL" id="KAJ4446892.1"/>
    </source>
</evidence>
<dbReference type="Proteomes" id="UP001148838">
    <property type="component" value="Unassembled WGS sequence"/>
</dbReference>
<reference evidence="1 2" key="1">
    <citation type="journal article" date="2022" name="Allergy">
        <title>Genome assembly and annotation of Periplaneta americana reveal a comprehensive cockroach allergen profile.</title>
        <authorList>
            <person name="Wang L."/>
            <person name="Xiong Q."/>
            <person name="Saelim N."/>
            <person name="Wang L."/>
            <person name="Nong W."/>
            <person name="Wan A.T."/>
            <person name="Shi M."/>
            <person name="Liu X."/>
            <person name="Cao Q."/>
            <person name="Hui J.H.L."/>
            <person name="Sookrung N."/>
            <person name="Leung T.F."/>
            <person name="Tungtrongchitr A."/>
            <person name="Tsui S.K.W."/>
        </authorList>
    </citation>
    <scope>NUCLEOTIDE SEQUENCE [LARGE SCALE GENOMIC DNA]</scope>
    <source>
        <strain evidence="1">PWHHKU_190912</strain>
    </source>
</reference>
<gene>
    <name evidence="1" type="ORF">ANN_13593</name>
</gene>
<dbReference type="EMBL" id="JAJSOF020000009">
    <property type="protein sequence ID" value="KAJ4446892.1"/>
    <property type="molecule type" value="Genomic_DNA"/>
</dbReference>
<name>A0ABQ8TK89_PERAM</name>